<dbReference type="InterPro" id="IPR010998">
    <property type="entry name" value="Integrase_recombinase_N"/>
</dbReference>
<dbReference type="Pfam" id="PF00589">
    <property type="entry name" value="Phage_integrase"/>
    <property type="match status" value="1"/>
</dbReference>
<dbReference type="GO" id="GO:0006310">
    <property type="term" value="P:DNA recombination"/>
    <property type="evidence" value="ECO:0007669"/>
    <property type="project" value="UniProtKB-KW"/>
</dbReference>
<gene>
    <name evidence="5" type="ORF">LOK82_09605</name>
</gene>
<dbReference type="AlphaFoldDB" id="A0AAW6HWA5"/>
<feature type="domain" description="Tyr recombinase" evidence="3">
    <location>
        <begin position="190"/>
        <end position="345"/>
    </location>
</feature>
<dbReference type="SUPFAM" id="SSF56349">
    <property type="entry name" value="DNA breaking-rejoining enzymes"/>
    <property type="match status" value="1"/>
</dbReference>
<keyword evidence="2" id="KW-0233">DNA recombination</keyword>
<dbReference type="GO" id="GO:0015074">
    <property type="term" value="P:DNA integration"/>
    <property type="evidence" value="ECO:0007669"/>
    <property type="project" value="InterPro"/>
</dbReference>
<keyword evidence="1" id="KW-0238">DNA-binding</keyword>
<evidence type="ECO:0000256" key="1">
    <source>
        <dbReference type="ARBA" id="ARBA00023125"/>
    </source>
</evidence>
<dbReference type="InterPro" id="IPR011010">
    <property type="entry name" value="DNA_brk_join_enz"/>
</dbReference>
<name>A0AAW6HWA5_XYLFS</name>
<protein>
    <submittedName>
        <fullName evidence="5">Tyrosine-type recombinase/integrase</fullName>
    </submittedName>
</protein>
<dbReference type="Proteomes" id="UP001220702">
    <property type="component" value="Unassembled WGS sequence"/>
</dbReference>
<accession>A0AAW6HWA5</accession>
<reference evidence="5" key="1">
    <citation type="submission" date="2021-11" db="EMBL/GenBank/DDBJ databases">
        <authorList>
            <person name="Denance N."/>
            <person name="Briand M."/>
            <person name="Dupas E."/>
            <person name="Durand K."/>
            <person name="Legendre B."/>
            <person name="Cunty A."/>
            <person name="Donnadieu C."/>
            <person name="Lopez Roques C."/>
            <person name="Cesbron S."/>
            <person name="Jacques M.A."/>
        </authorList>
    </citation>
    <scope>NUCLEOTIDE SEQUENCE</scope>
    <source>
        <strain evidence="5">CFBP8070</strain>
    </source>
</reference>
<organism evidence="5 6">
    <name type="scientific">Xylella fastidiosa subsp. multiplex</name>
    <dbReference type="NCBI Taxonomy" id="644357"/>
    <lineage>
        <taxon>Bacteria</taxon>
        <taxon>Pseudomonadati</taxon>
        <taxon>Pseudomonadota</taxon>
        <taxon>Gammaproteobacteria</taxon>
        <taxon>Lysobacterales</taxon>
        <taxon>Lysobacteraceae</taxon>
        <taxon>Xylella</taxon>
    </lineage>
</organism>
<proteinExistence type="predicted"/>
<evidence type="ECO:0000313" key="5">
    <source>
        <dbReference type="EMBL" id="MDC6408865.1"/>
    </source>
</evidence>
<evidence type="ECO:0000259" key="3">
    <source>
        <dbReference type="Pfam" id="PF00589"/>
    </source>
</evidence>
<evidence type="ECO:0000256" key="2">
    <source>
        <dbReference type="ARBA" id="ARBA00023172"/>
    </source>
</evidence>
<dbReference type="EMBL" id="JAJKGN010000001">
    <property type="protein sequence ID" value="MDC6408865.1"/>
    <property type="molecule type" value="Genomic_DNA"/>
</dbReference>
<evidence type="ECO:0000259" key="4">
    <source>
        <dbReference type="Pfam" id="PF24624"/>
    </source>
</evidence>
<feature type="domain" description="Phage integrase N-terminal" evidence="4">
    <location>
        <begin position="94"/>
        <end position="167"/>
    </location>
</feature>
<comment type="caution">
    <text evidence="5">The sequence shown here is derived from an EMBL/GenBank/DDBJ whole genome shotgun (WGS) entry which is preliminary data.</text>
</comment>
<sequence>MRPKSSHKDLPPKMLRRTRVLKSGKVWESFYYNGRTTEGRRVEIPLGGDLNEAKRKWAELECCKAPVETEVLGFIFDRYLREVAPTKARATRYQIKSCITTLRKVFGDVNIHTVTPQQLAQYRDKRARTAPVLANRELSVFSSVWTMAREWGYTNKENQVKGIRKIKEKPRDFYADAAVWNAVYAKACEELKDAMDLAYLTGQRPADVLKMRFTDIRDGSLEVQQNKTKKKLRILLEGDGIRTELGKVIDRIKARKRKVVGFSLVSTSKGVGLGSKPLRVRFQRARAAAAEAASELGEVDLAKRILIFQFRDIRPKAASELPLEHASKLLGHTQQQITQRVYRRVGEVVKPTK</sequence>
<dbReference type="InterPro" id="IPR002104">
    <property type="entry name" value="Integrase_catalytic"/>
</dbReference>
<dbReference type="Gene3D" id="1.10.443.10">
    <property type="entry name" value="Intergrase catalytic core"/>
    <property type="match status" value="1"/>
</dbReference>
<dbReference type="InterPro" id="IPR013762">
    <property type="entry name" value="Integrase-like_cat_sf"/>
</dbReference>
<dbReference type="InterPro" id="IPR057084">
    <property type="entry name" value="Int_N"/>
</dbReference>
<dbReference type="GO" id="GO:0003677">
    <property type="term" value="F:DNA binding"/>
    <property type="evidence" value="ECO:0007669"/>
    <property type="project" value="UniProtKB-KW"/>
</dbReference>
<dbReference type="Gene3D" id="1.10.150.130">
    <property type="match status" value="1"/>
</dbReference>
<dbReference type="RefSeq" id="WP_038210272.1">
    <property type="nucleotide sequence ID" value="NZ_CP047134.1"/>
</dbReference>
<dbReference type="Pfam" id="PF24624">
    <property type="entry name" value="Int_N"/>
    <property type="match status" value="1"/>
</dbReference>
<evidence type="ECO:0000313" key="6">
    <source>
        <dbReference type="Proteomes" id="UP001220702"/>
    </source>
</evidence>
<reference evidence="5" key="2">
    <citation type="journal article" date="2023" name="Commun. Biol.">
        <title>Suspicions of two bridgehead invasions of Xylella fastidiosa subsp. multiplex in France.</title>
        <authorList>
            <person name="Dupas E."/>
            <person name="Durand K."/>
            <person name="Rieux A."/>
            <person name="Briand M."/>
            <person name="Pruvost O."/>
            <person name="Cunty A."/>
            <person name="Denance N."/>
            <person name="Donnadieu C."/>
            <person name="Legendre B."/>
            <person name="Lopez-Roques C."/>
            <person name="Cesbron S."/>
            <person name="Ravigne V."/>
            <person name="Jacques M.A."/>
        </authorList>
    </citation>
    <scope>NUCLEOTIDE SEQUENCE</scope>
    <source>
        <strain evidence="5">CFBP8070</strain>
    </source>
</reference>